<dbReference type="Proteomes" id="UP001602245">
    <property type="component" value="Unassembled WGS sequence"/>
</dbReference>
<dbReference type="EMBL" id="JBIAZU010000011">
    <property type="protein sequence ID" value="MFF5297363.1"/>
    <property type="molecule type" value="Genomic_DNA"/>
</dbReference>
<evidence type="ECO:0000259" key="3">
    <source>
        <dbReference type="Pfam" id="PF02826"/>
    </source>
</evidence>
<name>A0ABW6WWI2_9ACTN</name>
<reference evidence="4 5" key="1">
    <citation type="submission" date="2024-10" db="EMBL/GenBank/DDBJ databases">
        <title>The Natural Products Discovery Center: Release of the First 8490 Sequenced Strains for Exploring Actinobacteria Biosynthetic Diversity.</title>
        <authorList>
            <person name="Kalkreuter E."/>
            <person name="Kautsar S.A."/>
            <person name="Yang D."/>
            <person name="Bader C.D."/>
            <person name="Teijaro C.N."/>
            <person name="Fluegel L."/>
            <person name="Davis C.M."/>
            <person name="Simpson J.R."/>
            <person name="Lauterbach L."/>
            <person name="Steele A.D."/>
            <person name="Gui C."/>
            <person name="Meng S."/>
            <person name="Li G."/>
            <person name="Viehrig K."/>
            <person name="Ye F."/>
            <person name="Su P."/>
            <person name="Kiefer A.F."/>
            <person name="Nichols A."/>
            <person name="Cepeda A.J."/>
            <person name="Yan W."/>
            <person name="Fan B."/>
            <person name="Jiang Y."/>
            <person name="Adhikari A."/>
            <person name="Zheng C.-J."/>
            <person name="Schuster L."/>
            <person name="Cowan T.M."/>
            <person name="Smanski M.J."/>
            <person name="Chevrette M.G."/>
            <person name="De Carvalho L.P.S."/>
            <person name="Shen B."/>
        </authorList>
    </citation>
    <scope>NUCLEOTIDE SEQUENCE [LARGE SCALE GENOMIC DNA]</scope>
    <source>
        <strain evidence="4 5">NPDC000087</strain>
    </source>
</reference>
<sequence>MKVLLPSNVDLSDLTLPAGVDGFPYSVTDPVPEEHADASVLVVWGNPESQMRDAASRMKSLRWVQTLAAGPDAVLAAGFDPSVVVTSGRGLHDRTVGEHTLALVLAAARRVDLMTRAQIGHRWASELGGNQPLKDPDHFRTLREAHVVIWGFGSIAAVTAPLLTALGARVTGVAQSPGERHGYPVATEADFPALLPTADVLIMILPATPQTRHAFDAGIAALLPRHAWVVNVGRGATLDEAALVAAVREGRLGGAALDVTEIEPLPPSSPLWDEPNIIVSPHAAGGRPLGAPALILENLAAFRSGRPLRNTVARPTA</sequence>
<keyword evidence="2" id="KW-0520">NAD</keyword>
<dbReference type="CDD" id="cd12160">
    <property type="entry name" value="2-Hacid_dh_3"/>
    <property type="match status" value="1"/>
</dbReference>
<dbReference type="RefSeq" id="WP_020511875.1">
    <property type="nucleotide sequence ID" value="NZ_JBIAZU010000011.1"/>
</dbReference>
<evidence type="ECO:0000313" key="4">
    <source>
        <dbReference type="EMBL" id="MFF5297363.1"/>
    </source>
</evidence>
<feature type="domain" description="D-isomer specific 2-hydroxyacid dehydrogenase NAD-binding" evidence="3">
    <location>
        <begin position="101"/>
        <end position="284"/>
    </location>
</feature>
<keyword evidence="1" id="KW-0560">Oxidoreductase</keyword>
<keyword evidence="5" id="KW-1185">Reference proteome</keyword>
<dbReference type="InterPro" id="IPR006140">
    <property type="entry name" value="D-isomer_DH_NAD-bd"/>
</dbReference>
<evidence type="ECO:0000256" key="1">
    <source>
        <dbReference type="ARBA" id="ARBA00023002"/>
    </source>
</evidence>
<dbReference type="Pfam" id="PF02826">
    <property type="entry name" value="2-Hacid_dh_C"/>
    <property type="match status" value="1"/>
</dbReference>
<dbReference type="PANTHER" id="PTHR43333">
    <property type="entry name" value="2-HACID_DH_C DOMAIN-CONTAINING PROTEIN"/>
    <property type="match status" value="1"/>
</dbReference>
<dbReference type="SUPFAM" id="SSF52283">
    <property type="entry name" value="Formate/glycerate dehydrogenase catalytic domain-like"/>
    <property type="match status" value="1"/>
</dbReference>
<proteinExistence type="predicted"/>
<dbReference type="SUPFAM" id="SSF51735">
    <property type="entry name" value="NAD(P)-binding Rossmann-fold domains"/>
    <property type="match status" value="1"/>
</dbReference>
<dbReference type="InterPro" id="IPR036291">
    <property type="entry name" value="NAD(P)-bd_dom_sf"/>
</dbReference>
<evidence type="ECO:0000313" key="5">
    <source>
        <dbReference type="Proteomes" id="UP001602245"/>
    </source>
</evidence>
<organism evidence="4 5">
    <name type="scientific">Paractinoplanes globisporus</name>
    <dbReference type="NCBI Taxonomy" id="113565"/>
    <lineage>
        <taxon>Bacteria</taxon>
        <taxon>Bacillati</taxon>
        <taxon>Actinomycetota</taxon>
        <taxon>Actinomycetes</taxon>
        <taxon>Micromonosporales</taxon>
        <taxon>Micromonosporaceae</taxon>
        <taxon>Paractinoplanes</taxon>
    </lineage>
</organism>
<dbReference type="Gene3D" id="3.40.50.720">
    <property type="entry name" value="NAD(P)-binding Rossmann-like Domain"/>
    <property type="match status" value="2"/>
</dbReference>
<dbReference type="PANTHER" id="PTHR43333:SF1">
    <property type="entry name" value="D-ISOMER SPECIFIC 2-HYDROXYACID DEHYDROGENASE NAD-BINDING DOMAIN-CONTAINING PROTEIN"/>
    <property type="match status" value="1"/>
</dbReference>
<evidence type="ECO:0000256" key="2">
    <source>
        <dbReference type="ARBA" id="ARBA00023027"/>
    </source>
</evidence>
<comment type="caution">
    <text evidence="4">The sequence shown here is derived from an EMBL/GenBank/DDBJ whole genome shotgun (WGS) entry which is preliminary data.</text>
</comment>
<accession>A0ABW6WWI2</accession>
<protein>
    <submittedName>
        <fullName evidence="4">Phosphoglycerate dehydrogenase</fullName>
    </submittedName>
</protein>
<gene>
    <name evidence="4" type="ORF">ACFY35_48715</name>
</gene>